<gene>
    <name evidence="1" type="ORF">BT96DRAFT_998800</name>
</gene>
<organism evidence="1 2">
    <name type="scientific">Gymnopus androsaceus JB14</name>
    <dbReference type="NCBI Taxonomy" id="1447944"/>
    <lineage>
        <taxon>Eukaryota</taxon>
        <taxon>Fungi</taxon>
        <taxon>Dikarya</taxon>
        <taxon>Basidiomycota</taxon>
        <taxon>Agaricomycotina</taxon>
        <taxon>Agaricomycetes</taxon>
        <taxon>Agaricomycetidae</taxon>
        <taxon>Agaricales</taxon>
        <taxon>Marasmiineae</taxon>
        <taxon>Omphalotaceae</taxon>
        <taxon>Gymnopus</taxon>
    </lineage>
</organism>
<evidence type="ECO:0000313" key="1">
    <source>
        <dbReference type="EMBL" id="KAE9394166.1"/>
    </source>
</evidence>
<keyword evidence="2" id="KW-1185">Reference proteome</keyword>
<accession>A0A6A4H8P7</accession>
<dbReference type="EMBL" id="ML769556">
    <property type="protein sequence ID" value="KAE9394166.1"/>
    <property type="molecule type" value="Genomic_DNA"/>
</dbReference>
<evidence type="ECO:0000313" key="2">
    <source>
        <dbReference type="Proteomes" id="UP000799118"/>
    </source>
</evidence>
<dbReference type="OrthoDB" id="3054003at2759"/>
<sequence>MSSGNSPLNVPSFPKASQLSGQDTWWPFKDQVELTIEVRGLKGYLNGSIPKPTTPTSILLRWHLHPTAILHPQEWNQREWMVASIIYLNCTNPVGLGIERGTLASKTWEYLVKKYEARNEQ</sequence>
<reference evidence="1" key="1">
    <citation type="journal article" date="2019" name="Environ. Microbiol.">
        <title>Fungal ecological strategies reflected in gene transcription - a case study of two litter decomposers.</title>
        <authorList>
            <person name="Barbi F."/>
            <person name="Kohler A."/>
            <person name="Barry K."/>
            <person name="Baskaran P."/>
            <person name="Daum C."/>
            <person name="Fauchery L."/>
            <person name="Ihrmark K."/>
            <person name="Kuo A."/>
            <person name="LaButti K."/>
            <person name="Lipzen A."/>
            <person name="Morin E."/>
            <person name="Grigoriev I.V."/>
            <person name="Henrissat B."/>
            <person name="Lindahl B."/>
            <person name="Martin F."/>
        </authorList>
    </citation>
    <scope>NUCLEOTIDE SEQUENCE</scope>
    <source>
        <strain evidence="1">JB14</strain>
    </source>
</reference>
<dbReference type="AlphaFoldDB" id="A0A6A4H8P7"/>
<name>A0A6A4H8P7_9AGAR</name>
<dbReference type="Proteomes" id="UP000799118">
    <property type="component" value="Unassembled WGS sequence"/>
</dbReference>
<proteinExistence type="predicted"/>
<protein>
    <submittedName>
        <fullName evidence="1">Uncharacterized protein</fullName>
    </submittedName>
</protein>